<gene>
    <name evidence="3" type="ORF">BSL78_12408</name>
</gene>
<feature type="region of interest" description="Disordered" evidence="1">
    <location>
        <begin position="1"/>
        <end position="29"/>
    </location>
</feature>
<feature type="domain" description="Reverse transcriptase" evidence="2">
    <location>
        <begin position="97"/>
        <end position="279"/>
    </location>
</feature>
<evidence type="ECO:0000259" key="2">
    <source>
        <dbReference type="PROSITE" id="PS50878"/>
    </source>
</evidence>
<organism evidence="3 4">
    <name type="scientific">Stichopus japonicus</name>
    <name type="common">Sea cucumber</name>
    <dbReference type="NCBI Taxonomy" id="307972"/>
    <lineage>
        <taxon>Eukaryota</taxon>
        <taxon>Metazoa</taxon>
        <taxon>Echinodermata</taxon>
        <taxon>Eleutherozoa</taxon>
        <taxon>Echinozoa</taxon>
        <taxon>Holothuroidea</taxon>
        <taxon>Aspidochirotacea</taxon>
        <taxon>Aspidochirotida</taxon>
        <taxon>Stichopodidae</taxon>
        <taxon>Apostichopus</taxon>
    </lineage>
</organism>
<accession>A0A2G8KRW3</accession>
<dbReference type="Proteomes" id="UP000230750">
    <property type="component" value="Unassembled WGS sequence"/>
</dbReference>
<dbReference type="PROSITE" id="PS50878">
    <property type="entry name" value="RT_POL"/>
    <property type="match status" value="1"/>
</dbReference>
<dbReference type="InterPro" id="IPR052055">
    <property type="entry name" value="Hepadnavirus_pol/RT"/>
</dbReference>
<dbReference type="AlphaFoldDB" id="A0A2G8KRW3"/>
<sequence length="301" mass="34183">MASPRVRTASEGVLAEPLGNNRTRHQSRLRRRLPKRTVKPKVALFILYVFGSGCTCVVRFRRCLDNGGGGRQTPTPTNSVQKLALEGEIAALLAKQAVVEAPEGTGPLFRSSFFLTPKRDGTWRPILNLKPLNQNFVRPKRFRMENLHLIISLLRKGIWAATVDLKDAYLHIPMNREHRRFVAFQYADRDYLFRALPFGLSTAPRAFTRVAGATVSFLRRREVVLYVYLDDWLIVGNSRSETADVFKMVSTLQMLWWIVNEEKSRLTPTQNIRFLGATIVSQPGLPNRRIPSFLPVPGSEP</sequence>
<dbReference type="EMBL" id="MRZV01000407">
    <property type="protein sequence ID" value="PIK50722.1"/>
    <property type="molecule type" value="Genomic_DNA"/>
</dbReference>
<dbReference type="SUPFAM" id="SSF56672">
    <property type="entry name" value="DNA/RNA polymerases"/>
    <property type="match status" value="1"/>
</dbReference>
<dbReference type="OrthoDB" id="7462124at2759"/>
<keyword evidence="4" id="KW-1185">Reference proteome</keyword>
<evidence type="ECO:0000313" key="3">
    <source>
        <dbReference type="EMBL" id="PIK50722.1"/>
    </source>
</evidence>
<name>A0A2G8KRW3_STIJA</name>
<dbReference type="Gene3D" id="3.10.10.10">
    <property type="entry name" value="HIV Type 1 Reverse Transcriptase, subunit A, domain 1"/>
    <property type="match status" value="1"/>
</dbReference>
<dbReference type="Pfam" id="PF00078">
    <property type="entry name" value="RVT_1"/>
    <property type="match status" value="1"/>
</dbReference>
<comment type="caution">
    <text evidence="3">The sequence shown here is derived from an EMBL/GenBank/DDBJ whole genome shotgun (WGS) entry which is preliminary data.</text>
</comment>
<dbReference type="InterPro" id="IPR043128">
    <property type="entry name" value="Rev_trsase/Diguanyl_cyclase"/>
</dbReference>
<dbReference type="PANTHER" id="PTHR33050:SF7">
    <property type="entry name" value="RIBONUCLEASE H"/>
    <property type="match status" value="1"/>
</dbReference>
<dbReference type="InterPro" id="IPR043502">
    <property type="entry name" value="DNA/RNA_pol_sf"/>
</dbReference>
<dbReference type="InterPro" id="IPR000477">
    <property type="entry name" value="RT_dom"/>
</dbReference>
<evidence type="ECO:0000313" key="4">
    <source>
        <dbReference type="Proteomes" id="UP000230750"/>
    </source>
</evidence>
<evidence type="ECO:0000256" key="1">
    <source>
        <dbReference type="SAM" id="MobiDB-lite"/>
    </source>
</evidence>
<dbReference type="PANTHER" id="PTHR33050">
    <property type="entry name" value="REVERSE TRANSCRIPTASE DOMAIN-CONTAINING PROTEIN"/>
    <property type="match status" value="1"/>
</dbReference>
<dbReference type="Gene3D" id="3.30.70.270">
    <property type="match status" value="1"/>
</dbReference>
<protein>
    <submittedName>
        <fullName evidence="3">Putative TBC1 domain family member 2A</fullName>
    </submittedName>
</protein>
<dbReference type="CDD" id="cd03714">
    <property type="entry name" value="RT_DIRS1"/>
    <property type="match status" value="1"/>
</dbReference>
<reference evidence="3 4" key="1">
    <citation type="journal article" date="2017" name="PLoS Biol.">
        <title>The sea cucumber genome provides insights into morphological evolution and visceral regeneration.</title>
        <authorList>
            <person name="Zhang X."/>
            <person name="Sun L."/>
            <person name="Yuan J."/>
            <person name="Sun Y."/>
            <person name="Gao Y."/>
            <person name="Zhang L."/>
            <person name="Li S."/>
            <person name="Dai H."/>
            <person name="Hamel J.F."/>
            <person name="Liu C."/>
            <person name="Yu Y."/>
            <person name="Liu S."/>
            <person name="Lin W."/>
            <person name="Guo K."/>
            <person name="Jin S."/>
            <person name="Xu P."/>
            <person name="Storey K.B."/>
            <person name="Huan P."/>
            <person name="Zhang T."/>
            <person name="Zhou Y."/>
            <person name="Zhang J."/>
            <person name="Lin C."/>
            <person name="Li X."/>
            <person name="Xing L."/>
            <person name="Huo D."/>
            <person name="Sun M."/>
            <person name="Wang L."/>
            <person name="Mercier A."/>
            <person name="Li F."/>
            <person name="Yang H."/>
            <person name="Xiang J."/>
        </authorList>
    </citation>
    <scope>NUCLEOTIDE SEQUENCE [LARGE SCALE GENOMIC DNA]</scope>
    <source>
        <strain evidence="3">Shaxun</strain>
        <tissue evidence="3">Muscle</tissue>
    </source>
</reference>
<proteinExistence type="predicted"/>